<organism evidence="1 2">
    <name type="scientific">Nonomuraea muscovyensis</name>
    <dbReference type="NCBI Taxonomy" id="1124761"/>
    <lineage>
        <taxon>Bacteria</taxon>
        <taxon>Bacillati</taxon>
        <taxon>Actinomycetota</taxon>
        <taxon>Actinomycetes</taxon>
        <taxon>Streptosporangiales</taxon>
        <taxon>Streptosporangiaceae</taxon>
        <taxon>Nonomuraea</taxon>
    </lineage>
</organism>
<accession>A0A7X0C501</accession>
<dbReference type="AlphaFoldDB" id="A0A7X0C501"/>
<keyword evidence="2" id="KW-1185">Reference proteome</keyword>
<dbReference type="RefSeq" id="WP_185085204.1">
    <property type="nucleotide sequence ID" value="NZ_JACHJB010000002.1"/>
</dbReference>
<gene>
    <name evidence="1" type="ORF">FHU36_003761</name>
</gene>
<evidence type="ECO:0000313" key="1">
    <source>
        <dbReference type="EMBL" id="MBB6347216.1"/>
    </source>
</evidence>
<sequence length="85" mass="8868">MAMEKTSVSIEAWILKAVRKHAEENGLSVSAVLARGALREIAASHTPAARAAVYGAGAVAAQEADERITAEDITRAADEHRGEAA</sequence>
<comment type="caution">
    <text evidence="1">The sequence shown here is derived from an EMBL/GenBank/DDBJ whole genome shotgun (WGS) entry which is preliminary data.</text>
</comment>
<protein>
    <submittedName>
        <fullName evidence="1">Uncharacterized protein</fullName>
    </submittedName>
</protein>
<dbReference type="EMBL" id="JACHJB010000002">
    <property type="protein sequence ID" value="MBB6347216.1"/>
    <property type="molecule type" value="Genomic_DNA"/>
</dbReference>
<proteinExistence type="predicted"/>
<name>A0A7X0C501_9ACTN</name>
<reference evidence="1 2" key="1">
    <citation type="submission" date="2020-08" db="EMBL/GenBank/DDBJ databases">
        <title>Sequencing the genomes of 1000 actinobacteria strains.</title>
        <authorList>
            <person name="Klenk H.-P."/>
        </authorList>
    </citation>
    <scope>NUCLEOTIDE SEQUENCE [LARGE SCALE GENOMIC DNA]</scope>
    <source>
        <strain evidence="1 2">DSM 45913</strain>
    </source>
</reference>
<evidence type="ECO:0000313" key="2">
    <source>
        <dbReference type="Proteomes" id="UP000583800"/>
    </source>
</evidence>
<dbReference type="Proteomes" id="UP000583800">
    <property type="component" value="Unassembled WGS sequence"/>
</dbReference>